<evidence type="ECO:0000313" key="1">
    <source>
        <dbReference type="EMBL" id="PKY10770.1"/>
    </source>
</evidence>
<accession>A0A2I1DLM6</accession>
<dbReference type="OrthoDB" id="8909281at2"/>
<organism evidence="1 2">
    <name type="scientific">Acidithiobacillus marinus</name>
    <dbReference type="NCBI Taxonomy" id="187490"/>
    <lineage>
        <taxon>Bacteria</taxon>
        <taxon>Pseudomonadati</taxon>
        <taxon>Pseudomonadota</taxon>
        <taxon>Acidithiobacillia</taxon>
        <taxon>Acidithiobacillales</taxon>
        <taxon>Acidithiobacillaceae</taxon>
        <taxon>Acidithiobacillus</taxon>
    </lineage>
</organism>
<name>A0A2I1DLM6_9PROT</name>
<dbReference type="InParanoid" id="A0A2I1DLM6"/>
<reference evidence="1 2" key="1">
    <citation type="submission" date="2017-03" db="EMBL/GenBank/DDBJ databases">
        <title>Draft genime sequence of the acidophilic sulfur-oxidizing bacterium Acidithiobacillus sp. SH, isolated from seawater.</title>
        <authorList>
            <person name="Sharmin S."/>
            <person name="Tokuhisa M."/>
            <person name="Kanao T."/>
            <person name="Kamimura K."/>
        </authorList>
    </citation>
    <scope>NUCLEOTIDE SEQUENCE [LARGE SCALE GENOMIC DNA]</scope>
    <source>
        <strain evidence="1 2">SH</strain>
    </source>
</reference>
<sequence>MKYKNYPPLNPGRFRNSERLEIPEQQIARNLFIGFAHTALVAHLARRLRVHDNRASVDLKAQPDYQPPLLLEVEKGTLVWQSVDPLPWWAQVLRDMALGRDLGVDLDALYQ</sequence>
<dbReference type="RefSeq" id="WP_101537705.1">
    <property type="nucleotide sequence ID" value="NZ_MXAV01000033.1"/>
</dbReference>
<dbReference type="EMBL" id="MXAV01000033">
    <property type="protein sequence ID" value="PKY10770.1"/>
    <property type="molecule type" value="Genomic_DNA"/>
</dbReference>
<protein>
    <submittedName>
        <fullName evidence="1">Uncharacterized protein</fullName>
    </submittedName>
</protein>
<dbReference type="Proteomes" id="UP000234329">
    <property type="component" value="Unassembled WGS sequence"/>
</dbReference>
<proteinExistence type="predicted"/>
<evidence type="ECO:0000313" key="2">
    <source>
        <dbReference type="Proteomes" id="UP000234329"/>
    </source>
</evidence>
<comment type="caution">
    <text evidence="1">The sequence shown here is derived from an EMBL/GenBank/DDBJ whole genome shotgun (WGS) entry which is preliminary data.</text>
</comment>
<gene>
    <name evidence="1" type="ORF">B1757_07350</name>
</gene>
<keyword evidence="2" id="KW-1185">Reference proteome</keyword>
<dbReference type="AlphaFoldDB" id="A0A2I1DLM6"/>